<dbReference type="PANTHER" id="PTHR43845">
    <property type="entry name" value="BLR5969 PROTEIN"/>
    <property type="match status" value="1"/>
</dbReference>
<protein>
    <submittedName>
        <fullName evidence="1">Uncharacterized protein</fullName>
    </submittedName>
</protein>
<name>C7Q7N6_CATAD</name>
<gene>
    <name evidence="1" type="ordered locus">Caci_3322</name>
</gene>
<dbReference type="PANTHER" id="PTHR43845:SF1">
    <property type="entry name" value="BLR5969 PROTEIN"/>
    <property type="match status" value="1"/>
</dbReference>
<dbReference type="AlphaFoldDB" id="C7Q7N6"/>
<dbReference type="KEGG" id="cai:Caci_3322"/>
<evidence type="ECO:0000313" key="1">
    <source>
        <dbReference type="EMBL" id="ACU72229.1"/>
    </source>
</evidence>
<dbReference type="RefSeq" id="WP_012787522.1">
    <property type="nucleotide sequence ID" value="NC_013131.1"/>
</dbReference>
<dbReference type="Proteomes" id="UP000000851">
    <property type="component" value="Chromosome"/>
</dbReference>
<organism evidence="1 2">
    <name type="scientific">Catenulispora acidiphila (strain DSM 44928 / JCM 14897 / NBRC 102108 / NRRL B-24433 / ID139908)</name>
    <dbReference type="NCBI Taxonomy" id="479433"/>
    <lineage>
        <taxon>Bacteria</taxon>
        <taxon>Bacillati</taxon>
        <taxon>Actinomycetota</taxon>
        <taxon>Actinomycetes</taxon>
        <taxon>Catenulisporales</taxon>
        <taxon>Catenulisporaceae</taxon>
        <taxon>Catenulispora</taxon>
    </lineage>
</organism>
<sequence length="445" mass="49143">MYTVFRPELDDLAREILARYRAYQEGRTTPAELDAYRLACFAATLGYAKQHSPLYRERLAHVDPEKISTLTPEALAEIPFTTKEDLRDHGFDLASLPVHQAWVYYETTGTTGASTPSPRADVDSLNTNIAMTVQYEPLLRNFGTQQVMGVCGPSELHAHGDTFTEVCRNLGYASIKMWPYSPMIGFERALRVMRELPVTGLFCTPGMAVALAKAAVAAGADPRKDFSVNVLMLTGETAPPGLLAHIGELWDAEAHMSLYGSQESSVLALGSAQGHLQLTPLLNYYEVVDPLTLKPATPDAQGVLRGEMVATHLYQGAKPLVRYRTGDRVRLHADGRIEVLGRVADRLVLNGVETTAYDLEDAVIAGVTRYLDHKILIDHRNGRDTLALILTPEHEDNHPQHLDERITACRKAFDAELEIIVADAETVAAPTGPVSWKTPRIHDRR</sequence>
<keyword evidence="2" id="KW-1185">Reference proteome</keyword>
<dbReference type="InParanoid" id="C7Q7N6"/>
<dbReference type="InterPro" id="IPR042099">
    <property type="entry name" value="ANL_N_sf"/>
</dbReference>
<dbReference type="STRING" id="479433.Caci_3322"/>
<evidence type="ECO:0000313" key="2">
    <source>
        <dbReference type="Proteomes" id="UP000000851"/>
    </source>
</evidence>
<proteinExistence type="predicted"/>
<reference evidence="1 2" key="1">
    <citation type="journal article" date="2009" name="Stand. Genomic Sci.">
        <title>Complete genome sequence of Catenulispora acidiphila type strain (ID 139908).</title>
        <authorList>
            <person name="Copeland A."/>
            <person name="Lapidus A."/>
            <person name="Glavina Del Rio T."/>
            <person name="Nolan M."/>
            <person name="Lucas S."/>
            <person name="Chen F."/>
            <person name="Tice H."/>
            <person name="Cheng J.F."/>
            <person name="Bruce D."/>
            <person name="Goodwin L."/>
            <person name="Pitluck S."/>
            <person name="Mikhailova N."/>
            <person name="Pati A."/>
            <person name="Ivanova N."/>
            <person name="Mavromatis K."/>
            <person name="Chen A."/>
            <person name="Palaniappan K."/>
            <person name="Chain P."/>
            <person name="Land M."/>
            <person name="Hauser L."/>
            <person name="Chang Y.J."/>
            <person name="Jeffries C.D."/>
            <person name="Chertkov O."/>
            <person name="Brettin T."/>
            <person name="Detter J.C."/>
            <person name="Han C."/>
            <person name="Ali Z."/>
            <person name="Tindall B.J."/>
            <person name="Goker M."/>
            <person name="Bristow J."/>
            <person name="Eisen J.A."/>
            <person name="Markowitz V."/>
            <person name="Hugenholtz P."/>
            <person name="Kyrpides N.C."/>
            <person name="Klenk H.P."/>
        </authorList>
    </citation>
    <scope>NUCLEOTIDE SEQUENCE [LARGE SCALE GENOMIC DNA]</scope>
    <source>
        <strain evidence="2">DSM 44928 / JCM 14897 / NBRC 102108 / NRRL B-24433 / ID139908</strain>
    </source>
</reference>
<dbReference type="HOGENOM" id="CLU_035301_7_0_11"/>
<dbReference type="EMBL" id="CP001700">
    <property type="protein sequence ID" value="ACU72229.1"/>
    <property type="molecule type" value="Genomic_DNA"/>
</dbReference>
<dbReference type="OrthoDB" id="580775at2"/>
<dbReference type="Gene3D" id="3.40.50.12780">
    <property type="entry name" value="N-terminal domain of ligase-like"/>
    <property type="match status" value="1"/>
</dbReference>
<accession>C7Q7N6</accession>
<dbReference type="eggNOG" id="COG1541">
    <property type="taxonomic scope" value="Bacteria"/>
</dbReference>
<dbReference type="SUPFAM" id="SSF56801">
    <property type="entry name" value="Acetyl-CoA synthetase-like"/>
    <property type="match status" value="1"/>
</dbReference>